<dbReference type="Proteomes" id="UP000494301">
    <property type="component" value="Unassembled WGS sequence"/>
</dbReference>
<dbReference type="Gene3D" id="1.10.10.10">
    <property type="entry name" value="Winged helix-like DNA-binding domain superfamily/Winged helix DNA-binding domain"/>
    <property type="match status" value="1"/>
</dbReference>
<protein>
    <recommendedName>
        <fullName evidence="3">Sigma-70 family RNA polymerase sigma factor</fullName>
    </recommendedName>
</protein>
<evidence type="ECO:0000313" key="1">
    <source>
        <dbReference type="EMBL" id="CAB3961709.1"/>
    </source>
</evidence>
<sequence length="221" mass="24467">MTPRFLPSDDRDARSTTVAALERLQRDNGRFAAFFRQVNSRFARLARRLYPWSRDADIEDALQSALLALFEPTSAFSLDDAARMDDATFDARVVGYVTGAATKQLITRLRKLGVESVRLTSLEQWQENEHALDALLSDLGELAPSPEAAAILARTRAAVERCLSKLTETARETFMLALGGHKDVEIQQMTKAGSPVSVRRRISEAKARVIACVQEQTGETA</sequence>
<accession>A0A6J5ISL8</accession>
<dbReference type="EMBL" id="CABWIL020000004">
    <property type="protein sequence ID" value="CAB3961709.1"/>
    <property type="molecule type" value="Genomic_DNA"/>
</dbReference>
<evidence type="ECO:0008006" key="3">
    <source>
        <dbReference type="Google" id="ProtNLM"/>
    </source>
</evidence>
<proteinExistence type="predicted"/>
<dbReference type="InterPro" id="IPR036388">
    <property type="entry name" value="WH-like_DNA-bd_sf"/>
</dbReference>
<dbReference type="RefSeq" id="WP_122949799.1">
    <property type="nucleotide sequence ID" value="NZ_CABWIL020000004.1"/>
</dbReference>
<reference evidence="1 2" key="1">
    <citation type="submission" date="2020-04" db="EMBL/GenBank/DDBJ databases">
        <authorList>
            <person name="Depoorter E."/>
        </authorList>
    </citation>
    <scope>NUCLEOTIDE SEQUENCE [LARGE SCALE GENOMIC DNA]</scope>
    <source>
        <strain evidence="1 2">BCC0217</strain>
    </source>
</reference>
<name>A0A6J5ISL8_9BURK</name>
<evidence type="ECO:0000313" key="2">
    <source>
        <dbReference type="Proteomes" id="UP000494301"/>
    </source>
</evidence>
<dbReference type="AlphaFoldDB" id="A0A6J5ISL8"/>
<organism evidence="1 2">
    <name type="scientific">Burkholderia aenigmatica</name>
    <dbReference type="NCBI Taxonomy" id="2015348"/>
    <lineage>
        <taxon>Bacteria</taxon>
        <taxon>Pseudomonadati</taxon>
        <taxon>Pseudomonadota</taxon>
        <taxon>Betaproteobacteria</taxon>
        <taxon>Burkholderiales</taxon>
        <taxon>Burkholderiaceae</taxon>
        <taxon>Burkholderia</taxon>
        <taxon>Burkholderia cepacia complex</taxon>
    </lineage>
</organism>
<dbReference type="Gene3D" id="1.10.1740.10">
    <property type="match status" value="1"/>
</dbReference>
<gene>
    <name evidence="1" type="ORF">BLA3211_01354</name>
</gene>